<evidence type="ECO:0000256" key="2">
    <source>
        <dbReference type="ARBA" id="ARBA00022898"/>
    </source>
</evidence>
<dbReference type="FunFam" id="1.10.10.60:FF:000032">
    <property type="entry name" value="Zinc finger and SCAN domain-containing 20"/>
    <property type="match status" value="1"/>
</dbReference>
<dbReference type="Proteomes" id="UP000018468">
    <property type="component" value="Linkage group LG27"/>
</dbReference>
<dbReference type="PANTHER" id="PTHR43795">
    <property type="entry name" value="BIFUNCTIONAL ASPARTATE AMINOTRANSFERASE AND GLUTAMATE/ASPARTATE-PREPHENATE AMINOTRANSFERASE-RELATED"/>
    <property type="match status" value="1"/>
</dbReference>
<dbReference type="GeneTree" id="ENSGT00940000164760"/>
<dbReference type="Bgee" id="ENSLOCG00000001253">
    <property type="expression patterns" value="Expressed in heart and 13 other cell types or tissues"/>
</dbReference>
<dbReference type="Gene3D" id="3.90.1150.10">
    <property type="entry name" value="Aspartate Aminotransferase, domain 1"/>
    <property type="match status" value="1"/>
</dbReference>
<dbReference type="GO" id="GO:0006520">
    <property type="term" value="P:amino acid metabolic process"/>
    <property type="evidence" value="ECO:0000318"/>
    <property type="project" value="GO_Central"/>
</dbReference>
<evidence type="ECO:0000256" key="1">
    <source>
        <dbReference type="ARBA" id="ARBA00007441"/>
    </source>
</evidence>
<evidence type="ECO:0000313" key="7">
    <source>
        <dbReference type="Proteomes" id="UP000018468"/>
    </source>
</evidence>
<dbReference type="Ensembl" id="ENSLOCT00000001442.1">
    <property type="protein sequence ID" value="ENSLOCP00000001437.1"/>
    <property type="gene ID" value="ENSLOCG00000001253.1"/>
</dbReference>
<dbReference type="PRINTS" id="PR00753">
    <property type="entry name" value="ACCSYNTHASE"/>
</dbReference>
<reference evidence="6" key="2">
    <citation type="submission" date="2025-08" db="UniProtKB">
        <authorList>
            <consortium name="Ensembl"/>
        </authorList>
    </citation>
    <scope>IDENTIFICATION</scope>
</reference>
<dbReference type="CDD" id="cd00609">
    <property type="entry name" value="AAT_like"/>
    <property type="match status" value="1"/>
</dbReference>
<dbReference type="InterPro" id="IPR004839">
    <property type="entry name" value="Aminotransferase_I/II_large"/>
</dbReference>
<dbReference type="PROSITE" id="PS00105">
    <property type="entry name" value="AA_TRANSFER_CLASS_1"/>
    <property type="match status" value="1"/>
</dbReference>
<dbReference type="Gene3D" id="3.40.640.10">
    <property type="entry name" value="Type I PLP-dependent aspartate aminotransferase-like (Major domain)"/>
    <property type="match status" value="1"/>
</dbReference>
<reference evidence="6" key="3">
    <citation type="submission" date="2025-09" db="UniProtKB">
        <authorList>
            <consortium name="Ensembl"/>
        </authorList>
    </citation>
    <scope>IDENTIFICATION</scope>
</reference>
<dbReference type="Gene3D" id="1.10.10.60">
    <property type="entry name" value="Homeodomain-like"/>
    <property type="match status" value="1"/>
</dbReference>
<dbReference type="InterPro" id="IPR044822">
    <property type="entry name" value="Myb_DNA-bind_4"/>
</dbReference>
<dbReference type="EMBL" id="AHAT01008086">
    <property type="status" value="NOT_ANNOTATED_CDS"/>
    <property type="molecule type" value="Genomic_DNA"/>
</dbReference>
<evidence type="ECO:0000313" key="6">
    <source>
        <dbReference type="Ensembl" id="ENSLOCP00000001437.1"/>
    </source>
</evidence>
<name>W5LZ80_LEPOC</name>
<dbReference type="InterPro" id="IPR050478">
    <property type="entry name" value="Ethylene_sulfur-biosynth"/>
</dbReference>
<keyword evidence="2" id="KW-0663">Pyridoxal phosphate</keyword>
<dbReference type="FunCoup" id="W5LZ80">
    <property type="interactions" value="39"/>
</dbReference>
<dbReference type="InterPro" id="IPR004838">
    <property type="entry name" value="NHTrfase_class1_PyrdxlP-BS"/>
</dbReference>
<evidence type="ECO:0000259" key="4">
    <source>
        <dbReference type="Pfam" id="PF00155"/>
    </source>
</evidence>
<dbReference type="GO" id="GO:0030170">
    <property type="term" value="F:pyridoxal phosphate binding"/>
    <property type="evidence" value="ECO:0007669"/>
    <property type="project" value="InterPro"/>
</dbReference>
<dbReference type="InParanoid" id="W5LZ80"/>
<proteinExistence type="inferred from homology"/>
<feature type="region of interest" description="Disordered" evidence="3">
    <location>
        <begin position="825"/>
        <end position="876"/>
    </location>
</feature>
<dbReference type="HOGENOM" id="CLU_313728_0_0_1"/>
<reference evidence="7" key="1">
    <citation type="submission" date="2011-12" db="EMBL/GenBank/DDBJ databases">
        <title>The Draft Genome of Lepisosteus oculatus.</title>
        <authorList>
            <consortium name="The Broad Institute Genome Assembly &amp; Analysis Group"/>
            <consortium name="Computational R&amp;D Group"/>
            <consortium name="and Sequencing Platform"/>
            <person name="Di Palma F."/>
            <person name="Alfoldi J."/>
            <person name="Johnson J."/>
            <person name="Berlin A."/>
            <person name="Gnerre S."/>
            <person name="Jaffe D."/>
            <person name="MacCallum I."/>
            <person name="Young S."/>
            <person name="Walker B.J."/>
            <person name="Lander E.S."/>
            <person name="Lindblad-Toh K."/>
        </authorList>
    </citation>
    <scope>NUCLEOTIDE SEQUENCE [LARGE SCALE GENOMIC DNA]</scope>
</reference>
<dbReference type="OMA" id="SYHHQFT"/>
<keyword evidence="7" id="KW-1185">Reference proteome</keyword>
<dbReference type="SUPFAM" id="SSF53383">
    <property type="entry name" value="PLP-dependent transferases"/>
    <property type="match status" value="1"/>
</dbReference>
<dbReference type="InterPro" id="IPR015424">
    <property type="entry name" value="PyrdxlP-dep_Trfase"/>
</dbReference>
<dbReference type="STRING" id="7918.ENSLOCP00000001437"/>
<organism evidence="6 7">
    <name type="scientific">Lepisosteus oculatus</name>
    <name type="common">Spotted gar</name>
    <dbReference type="NCBI Taxonomy" id="7918"/>
    <lineage>
        <taxon>Eukaryota</taxon>
        <taxon>Metazoa</taxon>
        <taxon>Chordata</taxon>
        <taxon>Craniata</taxon>
        <taxon>Vertebrata</taxon>
        <taxon>Euteleostomi</taxon>
        <taxon>Actinopterygii</taxon>
        <taxon>Neopterygii</taxon>
        <taxon>Holostei</taxon>
        <taxon>Semionotiformes</taxon>
        <taxon>Lepisosteidae</taxon>
        <taxon>Lepisosteus</taxon>
    </lineage>
</organism>
<comment type="similarity">
    <text evidence="1">Belongs to the class-I pyridoxal-phosphate-dependent aminotransferase family.</text>
</comment>
<dbReference type="InterPro" id="IPR015422">
    <property type="entry name" value="PyrdxlP-dep_Trfase_small"/>
</dbReference>
<feature type="domain" description="Myb/SANT-like DNA-binding" evidence="5">
    <location>
        <begin position="12"/>
        <end position="99"/>
    </location>
</feature>
<dbReference type="Pfam" id="PF00155">
    <property type="entry name" value="Aminotran_1_2"/>
    <property type="match status" value="1"/>
</dbReference>
<dbReference type="InterPro" id="IPR015421">
    <property type="entry name" value="PyrdxlP-dep_Trfase_major"/>
</dbReference>
<protein>
    <submittedName>
        <fullName evidence="6">Uncharacterized protein</fullName>
    </submittedName>
</protein>
<feature type="region of interest" description="Disordered" evidence="3">
    <location>
        <begin position="183"/>
        <end position="227"/>
    </location>
</feature>
<feature type="domain" description="Aminotransferase class I/classII large" evidence="4">
    <location>
        <begin position="444"/>
        <end position="805"/>
    </location>
</feature>
<evidence type="ECO:0000259" key="5">
    <source>
        <dbReference type="Pfam" id="PF13837"/>
    </source>
</evidence>
<evidence type="ECO:0000256" key="3">
    <source>
        <dbReference type="SAM" id="MobiDB-lite"/>
    </source>
</evidence>
<sequence length="927" mass="104611">MDFRGKKYERGSNWSDPEVVELLQLWADESVQMELESCLRNQHVFNRIAEVLRDKGIHRTGDQCREKIKKMKLEYRRIKDNQKTVRGGRTWKFYEVMDRVLTNRPSISYGSLGGSVIAQQVLQGVPGVESGYHLHAFAPPPPGAFIFGPPPKAGELMEIKCEEVDSDDPCLTPDPPPEMLYPIGSGDEPEADRPLGLEREGSVGGGREDGLLEASISPSGNAEPGDPGRCRGLPGCLRSYKAGCAPGPAPLGRVSLVRQQECIHHACETVFKEAYYTSNRCIVKCKVGLNISSFALEKTLLSRARYLAGRDIFPAVRVRLDQRFSRDDQNSSIDHEYIDPIWLTVKTQSTHSTEYLRTWSIRDVVPHPVLLTIIHSCLTIGAQWVPAFLLIVENTKVTNSRYLSRRGNRIRGHDGILQEGYALYHADKHDEDENPHGIINFGVSENKLCFDLLSKRLTQSDMFQIDAPLLRYPDWKGHPFLREEVASFLSCYCTAPSPLSPDNVVVMNGCGSLFSCLAAVLCDHEDAILIPTPFYGVITEDVRLYSGVRMVHAHLDCQPRYSGDRPFQLTVEKLEKALEEARLEGINVRALILVNPHNPLGDIYSPSEMKEFLEFAKRHELHSIVDEVYMLSVFDDSVSFHSVLSFSKLPDPQRTHVLWGLSKDFSASGIRVGTLYSENREVVEALEKLASFHGVPGPTQHQVARLLSDRDWIDRVYLQANRTRLKTAHQYIVSELKALNVPFLNRPAGLYIWVDFRKYLREETFEEELTLWRQFLNNKVLVSCGKAFHCSTPGWFRIVFADKTHRLQLGMQRLRRTLEELDQGTVLEDSKAKPGTSGGRTKLAQSELRKRQSCPGSEVSLGRDADDDVQVSLQSGPPASGLDSLIGVLWQQIRTSDWLEKNTPESFAQENPEVFEVFSKLVERPKE</sequence>
<dbReference type="EMBL" id="AHAT01008087">
    <property type="status" value="NOT_ANNOTATED_CDS"/>
    <property type="molecule type" value="Genomic_DNA"/>
</dbReference>
<dbReference type="PANTHER" id="PTHR43795:SF17">
    <property type="entry name" value="1-AMINOCYCLOPROPANE-1-CARBOXYLATE SYNTHASE-LIKE PROTEIN 1"/>
    <property type="match status" value="1"/>
</dbReference>
<feature type="compositionally biased region" description="Basic and acidic residues" evidence="3">
    <location>
        <begin position="191"/>
        <end position="210"/>
    </location>
</feature>
<dbReference type="GO" id="GO:0008483">
    <property type="term" value="F:transaminase activity"/>
    <property type="evidence" value="ECO:0000318"/>
    <property type="project" value="GO_Central"/>
</dbReference>
<dbReference type="AlphaFoldDB" id="W5LZ80"/>
<dbReference type="eggNOG" id="KOG0256">
    <property type="taxonomic scope" value="Eukaryota"/>
</dbReference>
<dbReference type="Pfam" id="PF13837">
    <property type="entry name" value="Myb_DNA-bind_4"/>
    <property type="match status" value="1"/>
</dbReference>
<accession>W5LZ80</accession>